<dbReference type="Proteomes" id="UP000275267">
    <property type="component" value="Unassembled WGS sequence"/>
</dbReference>
<reference evidence="2" key="1">
    <citation type="journal article" date="2019" name="Nat. Commun.">
        <title>The genome of broomcorn millet.</title>
        <authorList>
            <person name="Zou C."/>
            <person name="Miki D."/>
            <person name="Li D."/>
            <person name="Tang Q."/>
            <person name="Xiao L."/>
            <person name="Rajput S."/>
            <person name="Deng P."/>
            <person name="Jia W."/>
            <person name="Huang R."/>
            <person name="Zhang M."/>
            <person name="Sun Y."/>
            <person name="Hu J."/>
            <person name="Fu X."/>
            <person name="Schnable P.S."/>
            <person name="Li F."/>
            <person name="Zhang H."/>
            <person name="Feng B."/>
            <person name="Zhu X."/>
            <person name="Liu R."/>
            <person name="Schnable J.C."/>
            <person name="Zhu J.-K."/>
            <person name="Zhang H."/>
        </authorList>
    </citation>
    <scope>NUCLEOTIDE SEQUENCE [LARGE SCALE GENOMIC DNA]</scope>
</reference>
<keyword evidence="2" id="KW-1185">Reference proteome</keyword>
<organism evidence="1 2">
    <name type="scientific">Panicum miliaceum</name>
    <name type="common">Proso millet</name>
    <name type="synonym">Broomcorn millet</name>
    <dbReference type="NCBI Taxonomy" id="4540"/>
    <lineage>
        <taxon>Eukaryota</taxon>
        <taxon>Viridiplantae</taxon>
        <taxon>Streptophyta</taxon>
        <taxon>Embryophyta</taxon>
        <taxon>Tracheophyta</taxon>
        <taxon>Spermatophyta</taxon>
        <taxon>Magnoliopsida</taxon>
        <taxon>Liliopsida</taxon>
        <taxon>Poales</taxon>
        <taxon>Poaceae</taxon>
        <taxon>PACMAD clade</taxon>
        <taxon>Panicoideae</taxon>
        <taxon>Panicodae</taxon>
        <taxon>Paniceae</taxon>
        <taxon>Panicinae</taxon>
        <taxon>Panicum</taxon>
        <taxon>Panicum sect. Panicum</taxon>
    </lineage>
</organism>
<evidence type="ECO:0000313" key="2">
    <source>
        <dbReference type="Proteomes" id="UP000275267"/>
    </source>
</evidence>
<gene>
    <name evidence="1" type="ORF">C2845_PM04G13860</name>
</gene>
<comment type="caution">
    <text evidence="1">The sequence shown here is derived from an EMBL/GenBank/DDBJ whole genome shotgun (WGS) entry which is preliminary data.</text>
</comment>
<sequence>MVIYLFPLRVSSELGGHDMPVMDMEDVLNKYVEDVMDYWEPGLLKSRHPPKFRCGCGRVASRCTIGERCQQRKCLCCQVCANVYAIKTCCFGKMVVYAFVVFSLPLV</sequence>
<dbReference type="AlphaFoldDB" id="A0A3L6QQC4"/>
<evidence type="ECO:0000313" key="1">
    <source>
        <dbReference type="EMBL" id="RLM85464.1"/>
    </source>
</evidence>
<dbReference type="EMBL" id="PQIB02000011">
    <property type="protein sequence ID" value="RLM85464.1"/>
    <property type="molecule type" value="Genomic_DNA"/>
</dbReference>
<proteinExistence type="predicted"/>
<accession>A0A3L6QQC4</accession>
<name>A0A3L6QQC4_PANMI</name>
<protein>
    <submittedName>
        <fullName evidence="1">Uncharacterized protein</fullName>
    </submittedName>
</protein>